<comment type="subcellular location">
    <subcellularLocation>
        <location evidence="1 10">Nucleus</location>
    </subcellularLocation>
</comment>
<evidence type="ECO:0000256" key="10">
    <source>
        <dbReference type="RuleBase" id="RU366036"/>
    </source>
</evidence>
<evidence type="ECO:0000256" key="7">
    <source>
        <dbReference type="ARBA" id="ARBA00023163"/>
    </source>
</evidence>
<evidence type="ECO:0000256" key="4">
    <source>
        <dbReference type="ARBA" id="ARBA00019691"/>
    </source>
</evidence>
<comment type="caution">
    <text evidence="13">The sequence shown here is derived from an EMBL/GenBank/DDBJ whole genome shotgun (WGS) entry which is preliminary data.</text>
</comment>
<keyword evidence="6 10" id="KW-0010">Activator</keyword>
<evidence type="ECO:0000256" key="11">
    <source>
        <dbReference type="SAM" id="Coils"/>
    </source>
</evidence>
<evidence type="ECO:0000256" key="6">
    <source>
        <dbReference type="ARBA" id="ARBA00023159"/>
    </source>
</evidence>
<dbReference type="RefSeq" id="XP_069226956.1">
    <property type="nucleotide sequence ID" value="XM_069375782.1"/>
</dbReference>
<evidence type="ECO:0000256" key="9">
    <source>
        <dbReference type="ARBA" id="ARBA00025687"/>
    </source>
</evidence>
<dbReference type="PANTHER" id="PTHR13381">
    <property type="entry name" value="RNA POLYMERASE II HOLOENZYME COMPONENT SRB7"/>
    <property type="match status" value="1"/>
</dbReference>
<organism evidence="13 14">
    <name type="scientific">Cladosporium halotolerans</name>
    <dbReference type="NCBI Taxonomy" id="1052096"/>
    <lineage>
        <taxon>Eukaryota</taxon>
        <taxon>Fungi</taxon>
        <taxon>Dikarya</taxon>
        <taxon>Ascomycota</taxon>
        <taxon>Pezizomycotina</taxon>
        <taxon>Dothideomycetes</taxon>
        <taxon>Dothideomycetidae</taxon>
        <taxon>Cladosporiales</taxon>
        <taxon>Cladosporiaceae</taxon>
        <taxon>Cladosporium</taxon>
    </lineage>
</organism>
<evidence type="ECO:0000313" key="14">
    <source>
        <dbReference type="Proteomes" id="UP000803884"/>
    </source>
</evidence>
<dbReference type="InterPro" id="IPR021384">
    <property type="entry name" value="Mediator_Med21"/>
</dbReference>
<dbReference type="GeneID" id="96008620"/>
<dbReference type="AlphaFoldDB" id="A0AB34KJX6"/>
<keyword evidence="14" id="KW-1185">Reference proteome</keyword>
<dbReference type="Gene3D" id="6.10.280.10">
    <property type="entry name" value="Mediator complex, subunit Med21"/>
    <property type="match status" value="1"/>
</dbReference>
<keyword evidence="8 10" id="KW-0539">Nucleus</keyword>
<evidence type="ECO:0000256" key="3">
    <source>
        <dbReference type="ARBA" id="ARBA00011837"/>
    </source>
</evidence>
<dbReference type="SUPFAM" id="SSF140718">
    <property type="entry name" value="Mediator hinge subcomplex-like"/>
    <property type="match status" value="1"/>
</dbReference>
<dbReference type="Pfam" id="PF11221">
    <property type="entry name" value="Med21"/>
    <property type="match status" value="1"/>
</dbReference>
<keyword evidence="5 10" id="KW-0805">Transcription regulation</keyword>
<evidence type="ECO:0000256" key="1">
    <source>
        <dbReference type="ARBA" id="ARBA00004123"/>
    </source>
</evidence>
<proteinExistence type="inferred from homology"/>
<evidence type="ECO:0000256" key="12">
    <source>
        <dbReference type="SAM" id="MobiDB-lite"/>
    </source>
</evidence>
<keyword evidence="11" id="KW-0175">Coiled coil</keyword>
<evidence type="ECO:0000256" key="8">
    <source>
        <dbReference type="ARBA" id="ARBA00023242"/>
    </source>
</evidence>
<comment type="subunit">
    <text evidence="3 10">Component of the Mediator complex.</text>
</comment>
<sequence length="178" mass="19843">MDRLTQLQDTLDDLLTQMYASLNYIQQKHPYGDFPDQPSQAEPPAPAPSTTKALTNGDAATAKAEPNGNVKVKEEKKEEDKKADKADGAPTHIPDQPDIFESTMREMARSLILQEQKAEILINSMPGIGHNEENQMARMSALMEELKQVEGERAKAEVDRQKMVDTLGEVIVSVQRVR</sequence>
<protein>
    <recommendedName>
        <fullName evidence="4 10">Mediator of RNA polymerase II transcription subunit 21</fullName>
    </recommendedName>
</protein>
<dbReference type="GO" id="GO:0003712">
    <property type="term" value="F:transcription coregulator activity"/>
    <property type="evidence" value="ECO:0007669"/>
    <property type="project" value="TreeGrafter"/>
</dbReference>
<name>A0AB34KJX6_9PEZI</name>
<dbReference type="Proteomes" id="UP000803884">
    <property type="component" value="Unassembled WGS sequence"/>
</dbReference>
<dbReference type="InterPro" id="IPR037212">
    <property type="entry name" value="Med7/Med21-like"/>
</dbReference>
<accession>A0AB34KJX6</accession>
<feature type="coiled-coil region" evidence="11">
    <location>
        <begin position="132"/>
        <end position="159"/>
    </location>
</feature>
<comment type="function">
    <text evidence="9 10">Component of the Mediator complex, a coactivator involved in the regulated transcription of nearly all RNA polymerase II-dependent genes. Mediator functions as a bridge to convey information from gene-specific regulatory proteins to the basal RNA polymerase II transcription machinery. Mediator is recruited to promoters by direct interactions with regulatory proteins and serves as a scaffold for the assembly of a functional preinitiation complex with RNA polymerase II and the general transcription factors.</text>
</comment>
<dbReference type="GO" id="GO:0006357">
    <property type="term" value="P:regulation of transcription by RNA polymerase II"/>
    <property type="evidence" value="ECO:0007669"/>
    <property type="project" value="TreeGrafter"/>
</dbReference>
<dbReference type="PANTHER" id="PTHR13381:SF0">
    <property type="entry name" value="MEDIATOR OF RNA POLYMERASE II TRANSCRIPTION SUBUNIT 21"/>
    <property type="match status" value="1"/>
</dbReference>
<comment type="similarity">
    <text evidence="2 10">Belongs to the Mediator complex subunit 21 family.</text>
</comment>
<evidence type="ECO:0000313" key="13">
    <source>
        <dbReference type="EMBL" id="KAL1583850.1"/>
    </source>
</evidence>
<reference evidence="13 14" key="1">
    <citation type="journal article" date="2020" name="Microbiol. Resour. Announc.">
        <title>Draft Genome Sequence of a Cladosporium Species Isolated from the Mesophotic Ascidian Didemnum maculosum.</title>
        <authorList>
            <person name="Gioti A."/>
            <person name="Siaperas R."/>
            <person name="Nikolaivits E."/>
            <person name="Le Goff G."/>
            <person name="Ouazzani J."/>
            <person name="Kotoulas G."/>
            <person name="Topakas E."/>
        </authorList>
    </citation>
    <scope>NUCLEOTIDE SEQUENCE [LARGE SCALE GENOMIC DNA]</scope>
    <source>
        <strain evidence="13 14">TM138-S3</strain>
    </source>
</reference>
<feature type="compositionally biased region" description="Basic and acidic residues" evidence="12">
    <location>
        <begin position="71"/>
        <end position="87"/>
    </location>
</feature>
<dbReference type="GO" id="GO:0016592">
    <property type="term" value="C:mediator complex"/>
    <property type="evidence" value="ECO:0007669"/>
    <property type="project" value="UniProtKB-UniRule"/>
</dbReference>
<dbReference type="EMBL" id="JAAQHG020000031">
    <property type="protein sequence ID" value="KAL1583850.1"/>
    <property type="molecule type" value="Genomic_DNA"/>
</dbReference>
<evidence type="ECO:0000256" key="2">
    <source>
        <dbReference type="ARBA" id="ARBA00005770"/>
    </source>
</evidence>
<keyword evidence="7 10" id="KW-0804">Transcription</keyword>
<gene>
    <name evidence="13" type="ORF">WHR41_07177</name>
</gene>
<evidence type="ECO:0000256" key="5">
    <source>
        <dbReference type="ARBA" id="ARBA00023015"/>
    </source>
</evidence>
<feature type="region of interest" description="Disordered" evidence="12">
    <location>
        <begin position="28"/>
        <end position="99"/>
    </location>
</feature>